<proteinExistence type="predicted"/>
<comment type="caution">
    <text evidence="2">The sequence shown here is derived from an EMBL/GenBank/DDBJ whole genome shotgun (WGS) entry which is preliminary data.</text>
</comment>
<sequence>MRNFIQPARHDQDGARKYQFIFMAIGVAIIAGGLWWLYEVERPYHPILQGNDLHMQSISDS</sequence>
<protein>
    <submittedName>
        <fullName evidence="2">Uncharacterized protein</fullName>
    </submittedName>
</protein>
<name>A0A0F8YYK6_9ZZZZ</name>
<accession>A0A0F8YYK6</accession>
<keyword evidence="1" id="KW-1133">Transmembrane helix</keyword>
<organism evidence="2">
    <name type="scientific">marine sediment metagenome</name>
    <dbReference type="NCBI Taxonomy" id="412755"/>
    <lineage>
        <taxon>unclassified sequences</taxon>
        <taxon>metagenomes</taxon>
        <taxon>ecological metagenomes</taxon>
    </lineage>
</organism>
<gene>
    <name evidence="2" type="ORF">LCGC14_2838660</name>
</gene>
<reference evidence="2" key="1">
    <citation type="journal article" date="2015" name="Nature">
        <title>Complex archaea that bridge the gap between prokaryotes and eukaryotes.</title>
        <authorList>
            <person name="Spang A."/>
            <person name="Saw J.H."/>
            <person name="Jorgensen S.L."/>
            <person name="Zaremba-Niedzwiedzka K."/>
            <person name="Martijn J."/>
            <person name="Lind A.E."/>
            <person name="van Eijk R."/>
            <person name="Schleper C."/>
            <person name="Guy L."/>
            <person name="Ettema T.J."/>
        </authorList>
    </citation>
    <scope>NUCLEOTIDE SEQUENCE</scope>
</reference>
<evidence type="ECO:0000256" key="1">
    <source>
        <dbReference type="SAM" id="Phobius"/>
    </source>
</evidence>
<dbReference type="AlphaFoldDB" id="A0A0F8YYK6"/>
<dbReference type="EMBL" id="LAZR01054267">
    <property type="protein sequence ID" value="KKK78925.1"/>
    <property type="molecule type" value="Genomic_DNA"/>
</dbReference>
<feature type="transmembrane region" description="Helical" evidence="1">
    <location>
        <begin position="20"/>
        <end position="38"/>
    </location>
</feature>
<keyword evidence="1" id="KW-0812">Transmembrane</keyword>
<evidence type="ECO:0000313" key="2">
    <source>
        <dbReference type="EMBL" id="KKK78925.1"/>
    </source>
</evidence>
<keyword evidence="1" id="KW-0472">Membrane</keyword>